<name>A0A3S5CK32_9PLAT</name>
<keyword evidence="2" id="KW-1185">Reference proteome</keyword>
<dbReference type="Proteomes" id="UP000784294">
    <property type="component" value="Unassembled WGS sequence"/>
</dbReference>
<accession>A0A3S5CK32</accession>
<sequence length="73" mass="8527">MLSSINILESRMPDDTSLRRSNRILTRRILLETAIVSRFSDWQIAIVPRMRFGSESWQIHLNPHAASKPKQRP</sequence>
<dbReference type="AlphaFoldDB" id="A0A3S5CK32"/>
<evidence type="ECO:0000313" key="2">
    <source>
        <dbReference type="Proteomes" id="UP000784294"/>
    </source>
</evidence>
<gene>
    <name evidence="1" type="ORF">PXEA_LOCUS8276</name>
</gene>
<reference evidence="1" key="1">
    <citation type="submission" date="2018-11" db="EMBL/GenBank/DDBJ databases">
        <authorList>
            <consortium name="Pathogen Informatics"/>
        </authorList>
    </citation>
    <scope>NUCLEOTIDE SEQUENCE</scope>
</reference>
<organism evidence="1 2">
    <name type="scientific">Protopolystoma xenopodis</name>
    <dbReference type="NCBI Taxonomy" id="117903"/>
    <lineage>
        <taxon>Eukaryota</taxon>
        <taxon>Metazoa</taxon>
        <taxon>Spiralia</taxon>
        <taxon>Lophotrochozoa</taxon>
        <taxon>Platyhelminthes</taxon>
        <taxon>Monogenea</taxon>
        <taxon>Polyopisthocotylea</taxon>
        <taxon>Polystomatidea</taxon>
        <taxon>Polystomatidae</taxon>
        <taxon>Protopolystoma</taxon>
    </lineage>
</organism>
<evidence type="ECO:0000313" key="1">
    <source>
        <dbReference type="EMBL" id="VEL14836.1"/>
    </source>
</evidence>
<proteinExistence type="predicted"/>
<dbReference type="EMBL" id="CAAALY010022499">
    <property type="protein sequence ID" value="VEL14836.1"/>
    <property type="molecule type" value="Genomic_DNA"/>
</dbReference>
<comment type="caution">
    <text evidence="1">The sequence shown here is derived from an EMBL/GenBank/DDBJ whole genome shotgun (WGS) entry which is preliminary data.</text>
</comment>
<protein>
    <submittedName>
        <fullName evidence="1">Uncharacterized protein</fullName>
    </submittedName>
</protein>